<feature type="signal peptide" evidence="5">
    <location>
        <begin position="1"/>
        <end position="28"/>
    </location>
</feature>
<accession>A0ABP8TDM3</accession>
<evidence type="ECO:0000256" key="4">
    <source>
        <dbReference type="SAM" id="MobiDB-lite"/>
    </source>
</evidence>
<keyword evidence="8" id="KW-1185">Reference proteome</keyword>
<keyword evidence="3" id="KW-0034">Amyloid</keyword>
<comment type="caution">
    <text evidence="7">The sequence shown here is derived from an EMBL/GenBank/DDBJ whole genome shotgun (WGS) entry which is preliminary data.</text>
</comment>
<keyword evidence="5" id="KW-0732">Signal</keyword>
<sequence>MATWAKSTARATLLTASFVALGAGPALADVTDGSGSVLGGNQVKAPVSAPVNVSGNAVAVIGHSIAGSVGGASVHRGGSGRGGQSTSGRHSIGGGNQVDVPITAPVNVCGNAVAVIGRSAAGCAGGASVSGGHGGGHGTGHHGHTTGAGSILGGNQINVPITAPINVCGNSAAVLGGALAGCKGGASVSGGHGHGHGGGGTTSGRHSIGGGNQVNVPIKAPVNVCGNAIGNALAGCEGGASVTGSGSAGGGRTNGRHSILGGNQVTIPITAPINVCGNAVAVLGDAAAGCAGVIPPVRGGSASGGRTNGRHSIGGGNQVTAPITAPINVCGNAVAVIGRSLAGCEGGASVSGGHGGHGGDHHCVSPHHAMAARAPLSELPVLPGAPSRTGAVAANPAAMPVFTGLRFQPRRRMSAPVTSTLPDAPQSPLAVPAPRTPVDGRLADLADEIPGALPALPNAARVGGNPLNLPQSSSDTSQTASGTEKTGAPVPPGVAGTVPGARALPDLPSVPVTRPVPAAGAALPVPARFGLPQVGGPPKRIPPMRTVAAQEPAQAENGALAALALAALLAASSGTVSLVRRFRDR</sequence>
<feature type="domain" description="Chaplin" evidence="6">
    <location>
        <begin position="310"/>
        <end position="350"/>
    </location>
</feature>
<proteinExistence type="predicted"/>
<evidence type="ECO:0000256" key="2">
    <source>
        <dbReference type="ARBA" id="ARBA00022889"/>
    </source>
</evidence>
<reference evidence="8" key="1">
    <citation type="journal article" date="2019" name="Int. J. Syst. Evol. Microbiol.">
        <title>The Global Catalogue of Microorganisms (GCM) 10K type strain sequencing project: providing services to taxonomists for standard genome sequencing and annotation.</title>
        <authorList>
            <consortium name="The Broad Institute Genomics Platform"/>
            <consortium name="The Broad Institute Genome Sequencing Center for Infectious Disease"/>
            <person name="Wu L."/>
            <person name="Ma J."/>
        </authorList>
    </citation>
    <scope>NUCLEOTIDE SEQUENCE [LARGE SCALE GENOMIC DNA]</scope>
    <source>
        <strain evidence="8">JCM 17938</strain>
    </source>
</reference>
<dbReference type="Proteomes" id="UP001500212">
    <property type="component" value="Unassembled WGS sequence"/>
</dbReference>
<dbReference type="InterPro" id="IPR005528">
    <property type="entry name" value="ChpA-H"/>
</dbReference>
<evidence type="ECO:0000256" key="1">
    <source>
        <dbReference type="ARBA" id="ARBA00022512"/>
    </source>
</evidence>
<evidence type="ECO:0000313" key="7">
    <source>
        <dbReference type="EMBL" id="GAA4605472.1"/>
    </source>
</evidence>
<gene>
    <name evidence="7" type="ORF">GCM10023195_19040</name>
</gene>
<keyword evidence="1" id="KW-0964">Secreted</keyword>
<evidence type="ECO:0000256" key="5">
    <source>
        <dbReference type="SAM" id="SignalP"/>
    </source>
</evidence>
<dbReference type="Pfam" id="PF03777">
    <property type="entry name" value="ChpA-C"/>
    <property type="match status" value="5"/>
</dbReference>
<feature type="region of interest" description="Disordered" evidence="4">
    <location>
        <begin position="415"/>
        <end position="434"/>
    </location>
</feature>
<evidence type="ECO:0000313" key="8">
    <source>
        <dbReference type="Proteomes" id="UP001500212"/>
    </source>
</evidence>
<keyword evidence="1" id="KW-0134">Cell wall</keyword>
<organism evidence="7 8">
    <name type="scientific">Actinoallomurus liliacearum</name>
    <dbReference type="NCBI Taxonomy" id="1080073"/>
    <lineage>
        <taxon>Bacteria</taxon>
        <taxon>Bacillati</taxon>
        <taxon>Actinomycetota</taxon>
        <taxon>Actinomycetes</taxon>
        <taxon>Streptosporangiales</taxon>
        <taxon>Thermomonosporaceae</taxon>
        <taxon>Actinoallomurus</taxon>
    </lineage>
</organism>
<feature type="compositionally biased region" description="Gly residues" evidence="4">
    <location>
        <begin position="77"/>
        <end position="96"/>
    </location>
</feature>
<dbReference type="RefSeq" id="WP_345351576.1">
    <property type="nucleotide sequence ID" value="NZ_BAABHJ010000005.1"/>
</dbReference>
<feature type="domain" description="Chaplin" evidence="6">
    <location>
        <begin position="89"/>
        <end position="129"/>
    </location>
</feature>
<feature type="domain" description="Chaplin" evidence="6">
    <location>
        <begin position="34"/>
        <end position="74"/>
    </location>
</feature>
<evidence type="ECO:0000256" key="3">
    <source>
        <dbReference type="ARBA" id="ARBA00023087"/>
    </source>
</evidence>
<feature type="domain" description="Chaplin" evidence="6">
    <location>
        <begin position="256"/>
        <end position="296"/>
    </location>
</feature>
<evidence type="ECO:0000259" key="6">
    <source>
        <dbReference type="PROSITE" id="PS51884"/>
    </source>
</evidence>
<keyword evidence="2" id="KW-0130">Cell adhesion</keyword>
<feature type="region of interest" description="Disordered" evidence="4">
    <location>
        <begin position="456"/>
        <end position="492"/>
    </location>
</feature>
<dbReference type="PROSITE" id="PS51884">
    <property type="entry name" value="CHAPLIN"/>
    <property type="match status" value="6"/>
</dbReference>
<feature type="compositionally biased region" description="Polar residues" evidence="4">
    <location>
        <begin position="468"/>
        <end position="484"/>
    </location>
</feature>
<dbReference type="EMBL" id="BAABHJ010000005">
    <property type="protein sequence ID" value="GAA4605472.1"/>
    <property type="molecule type" value="Genomic_DNA"/>
</dbReference>
<feature type="domain" description="Chaplin" evidence="6">
    <location>
        <begin position="205"/>
        <end position="245"/>
    </location>
</feature>
<name>A0ABP8TDM3_9ACTN</name>
<feature type="chain" id="PRO_5045471562" description="Chaplin domain-containing protein" evidence="5">
    <location>
        <begin position="29"/>
        <end position="585"/>
    </location>
</feature>
<protein>
    <recommendedName>
        <fullName evidence="6">Chaplin domain-containing protein</fullName>
    </recommendedName>
</protein>
<feature type="domain" description="Chaplin" evidence="6">
    <location>
        <begin position="148"/>
        <end position="188"/>
    </location>
</feature>
<feature type="region of interest" description="Disordered" evidence="4">
    <location>
        <begin position="72"/>
        <end position="97"/>
    </location>
</feature>